<evidence type="ECO:0000256" key="3">
    <source>
        <dbReference type="ARBA" id="ARBA00022898"/>
    </source>
</evidence>
<dbReference type="RefSeq" id="WP_120642285.1">
    <property type="nucleotide sequence ID" value="NZ_RAWB01000032.1"/>
</dbReference>
<dbReference type="SUPFAM" id="SSF53383">
    <property type="entry name" value="PLP-dependent transferases"/>
    <property type="match status" value="1"/>
</dbReference>
<organism evidence="5 6">
    <name type="scientific">Corallococcus llansteffanensis</name>
    <dbReference type="NCBI Taxonomy" id="2316731"/>
    <lineage>
        <taxon>Bacteria</taxon>
        <taxon>Pseudomonadati</taxon>
        <taxon>Myxococcota</taxon>
        <taxon>Myxococcia</taxon>
        <taxon>Myxococcales</taxon>
        <taxon>Cystobacterineae</taxon>
        <taxon>Myxococcaceae</taxon>
        <taxon>Corallococcus</taxon>
    </lineage>
</organism>
<dbReference type="Proteomes" id="UP000272888">
    <property type="component" value="Unassembled WGS sequence"/>
</dbReference>
<sequence length="442" mass="48299">MLFHRRFEHRYPRIVRGQGASLHDDEGNVYLDAVGGAGVAILGHGLEELATQAAESMRHVSYLHGTQFTTPELEAYGERLVALAPDNISHVLLMGSGSDAVETAIKLAYQFYVGKTGTRRKRKVIATQPGYHGATGLALAVTGKPRDRLLFQGLLHEQCFVPAPDGYRRPEESGEACAEALERKILEEGPEDCLAFIVEPVIGASMGIGVPPPGYLQRVREICDRHDIALICDEVMCGFGRCGEWFASSLFDVKPDIIIQGKGMAAGLVPLSAVYASRTLVEGIHRDGGNFAHGFTFTNHALSAAIGLRVLEHVERHGLLAHVRRQGESLRERLRELTAFSWVDDVRGLGLFCGFELVADKATRRAFPRSVKLAERVLQRAMARGGNFYFSIGYLPDGTGDSILVMPPYNVTPAELDQLVAILRDTLTDLDPEVQALSRSAA</sequence>
<keyword evidence="5" id="KW-0808">Transferase</keyword>
<dbReference type="PANTHER" id="PTHR43094:SF1">
    <property type="entry name" value="AMINOTRANSFERASE CLASS-III"/>
    <property type="match status" value="1"/>
</dbReference>
<dbReference type="InterPro" id="IPR049704">
    <property type="entry name" value="Aminotrans_3_PPA_site"/>
</dbReference>
<keyword evidence="3 4" id="KW-0663">Pyridoxal phosphate</keyword>
<evidence type="ECO:0000313" key="5">
    <source>
        <dbReference type="EMBL" id="RKH65964.1"/>
    </source>
</evidence>
<evidence type="ECO:0000256" key="4">
    <source>
        <dbReference type="RuleBase" id="RU003560"/>
    </source>
</evidence>
<comment type="caution">
    <text evidence="5">The sequence shown here is derived from an EMBL/GenBank/DDBJ whole genome shotgun (WGS) entry which is preliminary data.</text>
</comment>
<comment type="similarity">
    <text evidence="2 4">Belongs to the class-III pyridoxal-phosphate-dependent aminotransferase family.</text>
</comment>
<keyword evidence="6" id="KW-1185">Reference proteome</keyword>
<dbReference type="InterPro" id="IPR005814">
    <property type="entry name" value="Aminotrans_3"/>
</dbReference>
<name>A0A3A8QS45_9BACT</name>
<dbReference type="InterPro" id="IPR015421">
    <property type="entry name" value="PyrdxlP-dep_Trfase_major"/>
</dbReference>
<dbReference type="PROSITE" id="PS00600">
    <property type="entry name" value="AA_TRANSFER_CLASS_3"/>
    <property type="match status" value="1"/>
</dbReference>
<keyword evidence="5" id="KW-0032">Aminotransferase</keyword>
<gene>
    <name evidence="5" type="ORF">D7V93_05125</name>
</gene>
<dbReference type="CDD" id="cd00610">
    <property type="entry name" value="OAT_like"/>
    <property type="match status" value="1"/>
</dbReference>
<protein>
    <submittedName>
        <fullName evidence="5">Aspartate aminotransferase family protein</fullName>
    </submittedName>
</protein>
<dbReference type="Pfam" id="PF00202">
    <property type="entry name" value="Aminotran_3"/>
    <property type="match status" value="1"/>
</dbReference>
<dbReference type="AlphaFoldDB" id="A0A3A8QS45"/>
<dbReference type="GO" id="GO:0030170">
    <property type="term" value="F:pyridoxal phosphate binding"/>
    <property type="evidence" value="ECO:0007669"/>
    <property type="project" value="InterPro"/>
</dbReference>
<accession>A0A3A8QS45</accession>
<reference evidence="6" key="1">
    <citation type="submission" date="2018-09" db="EMBL/GenBank/DDBJ databases">
        <authorList>
            <person name="Livingstone P.G."/>
            <person name="Whitworth D.E."/>
        </authorList>
    </citation>
    <scope>NUCLEOTIDE SEQUENCE [LARGE SCALE GENOMIC DNA]</scope>
    <source>
        <strain evidence="6">CA051B</strain>
    </source>
</reference>
<dbReference type="EMBL" id="RAWB01000032">
    <property type="protein sequence ID" value="RKH65964.1"/>
    <property type="molecule type" value="Genomic_DNA"/>
</dbReference>
<proteinExistence type="inferred from homology"/>
<evidence type="ECO:0000313" key="6">
    <source>
        <dbReference type="Proteomes" id="UP000272888"/>
    </source>
</evidence>
<evidence type="ECO:0000256" key="2">
    <source>
        <dbReference type="ARBA" id="ARBA00008954"/>
    </source>
</evidence>
<comment type="cofactor">
    <cofactor evidence="1">
        <name>pyridoxal 5'-phosphate</name>
        <dbReference type="ChEBI" id="CHEBI:597326"/>
    </cofactor>
</comment>
<evidence type="ECO:0000256" key="1">
    <source>
        <dbReference type="ARBA" id="ARBA00001933"/>
    </source>
</evidence>
<dbReference type="Gene3D" id="3.40.640.10">
    <property type="entry name" value="Type I PLP-dependent aspartate aminotransferase-like (Major domain)"/>
    <property type="match status" value="1"/>
</dbReference>
<dbReference type="PANTHER" id="PTHR43094">
    <property type="entry name" value="AMINOTRANSFERASE"/>
    <property type="match status" value="1"/>
</dbReference>
<dbReference type="PIRSF" id="PIRSF000521">
    <property type="entry name" value="Transaminase_4ab_Lys_Orn"/>
    <property type="match status" value="1"/>
</dbReference>
<dbReference type="InterPro" id="IPR015422">
    <property type="entry name" value="PyrdxlP-dep_Trfase_small"/>
</dbReference>
<dbReference type="GO" id="GO:0008483">
    <property type="term" value="F:transaminase activity"/>
    <property type="evidence" value="ECO:0007669"/>
    <property type="project" value="UniProtKB-KW"/>
</dbReference>
<dbReference type="InterPro" id="IPR015424">
    <property type="entry name" value="PyrdxlP-dep_Trfase"/>
</dbReference>
<dbReference type="Gene3D" id="3.90.1150.10">
    <property type="entry name" value="Aspartate Aminotransferase, domain 1"/>
    <property type="match status" value="1"/>
</dbReference>